<evidence type="ECO:0000256" key="10">
    <source>
        <dbReference type="ARBA" id="ARBA00048048"/>
    </source>
</evidence>
<feature type="transmembrane region" description="Helical" evidence="11">
    <location>
        <begin position="328"/>
        <end position="347"/>
    </location>
</feature>
<feature type="compositionally biased region" description="Polar residues" evidence="12">
    <location>
        <begin position="32"/>
        <end position="46"/>
    </location>
</feature>
<dbReference type="EC" id="2.3.1.225" evidence="11"/>
<evidence type="ECO:0000256" key="11">
    <source>
        <dbReference type="RuleBase" id="RU079119"/>
    </source>
</evidence>
<organism evidence="14 15">
    <name type="scientific">Ophiobolus disseminans</name>
    <dbReference type="NCBI Taxonomy" id="1469910"/>
    <lineage>
        <taxon>Eukaryota</taxon>
        <taxon>Fungi</taxon>
        <taxon>Dikarya</taxon>
        <taxon>Ascomycota</taxon>
        <taxon>Pezizomycotina</taxon>
        <taxon>Dothideomycetes</taxon>
        <taxon>Pleosporomycetidae</taxon>
        <taxon>Pleosporales</taxon>
        <taxon>Pleosporineae</taxon>
        <taxon>Phaeosphaeriaceae</taxon>
        <taxon>Ophiobolus</taxon>
    </lineage>
</organism>
<comment type="subcellular location">
    <subcellularLocation>
        <location evidence="1">Endomembrane system</location>
        <topology evidence="1">Multi-pass membrane protein</topology>
    </subcellularLocation>
</comment>
<keyword evidence="15" id="KW-1185">Reference proteome</keyword>
<keyword evidence="7" id="KW-0449">Lipoprotein</keyword>
<dbReference type="GO" id="GO:0005794">
    <property type="term" value="C:Golgi apparatus"/>
    <property type="evidence" value="ECO:0007669"/>
    <property type="project" value="TreeGrafter"/>
</dbReference>
<feature type="compositionally biased region" description="Low complexity" evidence="12">
    <location>
        <begin position="216"/>
        <end position="231"/>
    </location>
</feature>
<keyword evidence="6" id="KW-0564">Palmitate</keyword>
<dbReference type="EMBL" id="MU006242">
    <property type="protein sequence ID" value="KAF2820012.1"/>
    <property type="molecule type" value="Genomic_DNA"/>
</dbReference>
<keyword evidence="8 11" id="KW-0012">Acyltransferase</keyword>
<keyword evidence="2 11" id="KW-0808">Transferase</keyword>
<feature type="transmembrane region" description="Helical" evidence="11">
    <location>
        <begin position="298"/>
        <end position="322"/>
    </location>
</feature>
<feature type="region of interest" description="Disordered" evidence="12">
    <location>
        <begin position="146"/>
        <end position="265"/>
    </location>
</feature>
<dbReference type="AlphaFoldDB" id="A0A6A6ZFX3"/>
<evidence type="ECO:0000256" key="9">
    <source>
        <dbReference type="ARBA" id="ARBA00023463"/>
    </source>
</evidence>
<evidence type="ECO:0000256" key="1">
    <source>
        <dbReference type="ARBA" id="ARBA00004127"/>
    </source>
</evidence>
<name>A0A6A6ZFX3_9PLEO</name>
<feature type="compositionally biased region" description="Low complexity" evidence="12">
    <location>
        <begin position="170"/>
        <end position="181"/>
    </location>
</feature>
<dbReference type="PANTHER" id="PTHR22883">
    <property type="entry name" value="ZINC FINGER DHHC DOMAIN CONTAINING PROTEIN"/>
    <property type="match status" value="1"/>
</dbReference>
<dbReference type="PROSITE" id="PS50216">
    <property type="entry name" value="DHHC"/>
    <property type="match status" value="1"/>
</dbReference>
<comment type="similarity">
    <text evidence="9">Belongs to the DHHC palmitoyltransferase family. ERF2/ZDHHC9 subfamily.</text>
</comment>
<feature type="compositionally biased region" description="Low complexity" evidence="12">
    <location>
        <begin position="55"/>
        <end position="68"/>
    </location>
</feature>
<feature type="region of interest" description="Disordered" evidence="12">
    <location>
        <begin position="1"/>
        <end position="79"/>
    </location>
</feature>
<dbReference type="Proteomes" id="UP000799424">
    <property type="component" value="Unassembled WGS sequence"/>
</dbReference>
<evidence type="ECO:0000259" key="13">
    <source>
        <dbReference type="Pfam" id="PF01529"/>
    </source>
</evidence>
<feature type="region of interest" description="Disordered" evidence="12">
    <location>
        <begin position="572"/>
        <end position="616"/>
    </location>
</feature>
<protein>
    <recommendedName>
        <fullName evidence="11">Palmitoyltransferase</fullName>
        <ecNumber evidence="11">2.3.1.225</ecNumber>
    </recommendedName>
</protein>
<feature type="transmembrane region" description="Helical" evidence="11">
    <location>
        <begin position="488"/>
        <end position="510"/>
    </location>
</feature>
<evidence type="ECO:0000256" key="5">
    <source>
        <dbReference type="ARBA" id="ARBA00023136"/>
    </source>
</evidence>
<comment type="domain">
    <text evidence="11">The DHHC domain is required for palmitoyltransferase activity.</text>
</comment>
<evidence type="ECO:0000256" key="6">
    <source>
        <dbReference type="ARBA" id="ARBA00023139"/>
    </source>
</evidence>
<proteinExistence type="inferred from homology"/>
<sequence length="616" mass="68054">MTTPDQTRSSSGSRVLGMTGAAGEAGLPPSRPSSIATAHSGSQNRWSRTEGRRTGGVQSGISVSGSMGPPSRPTTSASRTHVPLAAHGFFRPMSSQRLQQQRNQRPNSLLGHGSLYSEAAHEPAANSYRQSVGSTQTIRGAPALGLHHELDQPPPSRGTDITDRDMPDRTTANTTPTGAETVRSRGESITPLQRPRPQHLHLSNIHSSDAGKLPTPSKSPRSFRSSFLLSSRDGRTAQMRPNQGHEKLASAESSPRLARKEASKDVVRRELGRNHEYFSGNTAFCWGGRLQNTRDRPVNVATAVLILLPAGLFFGYSAPWLWLHISPSIPILFAYLFLVSVSSFLHASASDPGILPRNLHPFPPPNPNDDPLNVGPSTTEWTMVVSATGTNAAMEVPTKYCKSCNIWRPPRAHHCRVCDNCVETQDHHCVWLNNCVGRRNYRYFFVFVCATTLLGLFLLGASLAHILVWRSRNGTSFGEAINQWRVPFAMSIYGLLSWTYPFSLGVYHLFLVGRGETTREYLNSHKFLKKDRHRPFTRGSLLKNWVAVLQRPRPPTYLHFKKSYEEGDQRFGLRKDKRTAPLTTEQQGGGLEMQDVRAAEGFQGPVGRRTTEADSA</sequence>
<dbReference type="InterPro" id="IPR039859">
    <property type="entry name" value="PFA4/ZDH16/20/ERF2-like"/>
</dbReference>
<evidence type="ECO:0000313" key="14">
    <source>
        <dbReference type="EMBL" id="KAF2820012.1"/>
    </source>
</evidence>
<keyword evidence="5 11" id="KW-0472">Membrane</keyword>
<dbReference type="OrthoDB" id="9909019at2759"/>
<evidence type="ECO:0000256" key="12">
    <source>
        <dbReference type="SAM" id="MobiDB-lite"/>
    </source>
</evidence>
<feature type="compositionally biased region" description="Polar residues" evidence="12">
    <location>
        <begin position="1"/>
        <end position="13"/>
    </location>
</feature>
<dbReference type="GO" id="GO:0005783">
    <property type="term" value="C:endoplasmic reticulum"/>
    <property type="evidence" value="ECO:0007669"/>
    <property type="project" value="TreeGrafter"/>
</dbReference>
<dbReference type="PANTHER" id="PTHR22883:SF43">
    <property type="entry name" value="PALMITOYLTRANSFERASE APP"/>
    <property type="match status" value="1"/>
</dbReference>
<dbReference type="GO" id="GO:0019706">
    <property type="term" value="F:protein-cysteine S-palmitoyltransferase activity"/>
    <property type="evidence" value="ECO:0007669"/>
    <property type="project" value="UniProtKB-EC"/>
</dbReference>
<feature type="domain" description="Palmitoyltransferase DHHC" evidence="13">
    <location>
        <begin position="398"/>
        <end position="524"/>
    </location>
</feature>
<feature type="transmembrane region" description="Helical" evidence="11">
    <location>
        <begin position="443"/>
        <end position="468"/>
    </location>
</feature>
<evidence type="ECO:0000313" key="15">
    <source>
        <dbReference type="Proteomes" id="UP000799424"/>
    </source>
</evidence>
<accession>A0A6A6ZFX3</accession>
<keyword evidence="3 11" id="KW-0812">Transmembrane</keyword>
<evidence type="ECO:0000256" key="3">
    <source>
        <dbReference type="ARBA" id="ARBA00022692"/>
    </source>
</evidence>
<evidence type="ECO:0000256" key="4">
    <source>
        <dbReference type="ARBA" id="ARBA00022989"/>
    </source>
</evidence>
<reference evidence="14" key="1">
    <citation type="journal article" date="2020" name="Stud. Mycol.">
        <title>101 Dothideomycetes genomes: a test case for predicting lifestyles and emergence of pathogens.</title>
        <authorList>
            <person name="Haridas S."/>
            <person name="Albert R."/>
            <person name="Binder M."/>
            <person name="Bloem J."/>
            <person name="Labutti K."/>
            <person name="Salamov A."/>
            <person name="Andreopoulos B."/>
            <person name="Baker S."/>
            <person name="Barry K."/>
            <person name="Bills G."/>
            <person name="Bluhm B."/>
            <person name="Cannon C."/>
            <person name="Castanera R."/>
            <person name="Culley D."/>
            <person name="Daum C."/>
            <person name="Ezra D."/>
            <person name="Gonzalez J."/>
            <person name="Henrissat B."/>
            <person name="Kuo A."/>
            <person name="Liang C."/>
            <person name="Lipzen A."/>
            <person name="Lutzoni F."/>
            <person name="Magnuson J."/>
            <person name="Mondo S."/>
            <person name="Nolan M."/>
            <person name="Ohm R."/>
            <person name="Pangilinan J."/>
            <person name="Park H.-J."/>
            <person name="Ramirez L."/>
            <person name="Alfaro M."/>
            <person name="Sun H."/>
            <person name="Tritt A."/>
            <person name="Yoshinaga Y."/>
            <person name="Zwiers L.-H."/>
            <person name="Turgeon B."/>
            <person name="Goodwin S."/>
            <person name="Spatafora J."/>
            <person name="Crous P."/>
            <person name="Grigoriev I."/>
        </authorList>
    </citation>
    <scope>NUCLEOTIDE SEQUENCE</scope>
    <source>
        <strain evidence="14">CBS 113818</strain>
    </source>
</reference>
<gene>
    <name evidence="14" type="ORF">CC86DRAFT_334318</name>
</gene>
<dbReference type="GO" id="GO:0006612">
    <property type="term" value="P:protein targeting to membrane"/>
    <property type="evidence" value="ECO:0007669"/>
    <property type="project" value="TreeGrafter"/>
</dbReference>
<comment type="catalytic activity">
    <reaction evidence="10 11">
        <text>L-cysteinyl-[protein] + hexadecanoyl-CoA = S-hexadecanoyl-L-cysteinyl-[protein] + CoA</text>
        <dbReference type="Rhea" id="RHEA:36683"/>
        <dbReference type="Rhea" id="RHEA-COMP:10131"/>
        <dbReference type="Rhea" id="RHEA-COMP:11032"/>
        <dbReference type="ChEBI" id="CHEBI:29950"/>
        <dbReference type="ChEBI" id="CHEBI:57287"/>
        <dbReference type="ChEBI" id="CHEBI:57379"/>
        <dbReference type="ChEBI" id="CHEBI:74151"/>
        <dbReference type="EC" id="2.3.1.225"/>
    </reaction>
</comment>
<keyword evidence="4 11" id="KW-1133">Transmembrane helix</keyword>
<dbReference type="Pfam" id="PF01529">
    <property type="entry name" value="DHHC"/>
    <property type="match status" value="1"/>
</dbReference>
<dbReference type="InterPro" id="IPR001594">
    <property type="entry name" value="Palmitoyltrfase_DHHC"/>
</dbReference>
<evidence type="ECO:0000256" key="2">
    <source>
        <dbReference type="ARBA" id="ARBA00022679"/>
    </source>
</evidence>
<evidence type="ECO:0000256" key="7">
    <source>
        <dbReference type="ARBA" id="ARBA00023288"/>
    </source>
</evidence>
<evidence type="ECO:0000256" key="8">
    <source>
        <dbReference type="ARBA" id="ARBA00023315"/>
    </source>
</evidence>